<comment type="subcellular location">
    <subcellularLocation>
        <location evidence="2">Cell membrane</location>
        <topology evidence="2">Multi-pass membrane protein</topology>
    </subcellularLocation>
</comment>
<keyword evidence="11" id="KW-0408">Iron</keyword>
<evidence type="ECO:0000256" key="8">
    <source>
        <dbReference type="ARBA" id="ARBA00022723"/>
    </source>
</evidence>
<dbReference type="OrthoDB" id="9790598at2"/>
<protein>
    <submittedName>
        <fullName evidence="16">Formate dehydrogenase, gamma subunit</fullName>
    </submittedName>
</protein>
<keyword evidence="7 13" id="KW-0812">Transmembrane</keyword>
<accession>B6BLJ2</accession>
<dbReference type="RefSeq" id="WP_008338171.1">
    <property type="nucleotide sequence ID" value="NZ_AFRZ01000001.1"/>
</dbReference>
<comment type="caution">
    <text evidence="16">The sequence shown here is derived from an EMBL/GenBank/DDBJ whole genome shotgun (WGS) entry which is preliminary data.</text>
</comment>
<feature type="transmembrane region" description="Helical" evidence="13">
    <location>
        <begin position="137"/>
        <end position="161"/>
    </location>
</feature>
<dbReference type="PATRIC" id="fig|929558.5.peg.124"/>
<dbReference type="GO" id="GO:0009061">
    <property type="term" value="P:anaerobic respiration"/>
    <property type="evidence" value="ECO:0007669"/>
    <property type="project" value="TreeGrafter"/>
</dbReference>
<comment type="cofactor">
    <cofactor evidence="1">
        <name>heme</name>
        <dbReference type="ChEBI" id="CHEBI:30413"/>
    </cofactor>
</comment>
<keyword evidence="5" id="KW-1003">Cell membrane</keyword>
<evidence type="ECO:0000256" key="4">
    <source>
        <dbReference type="ARBA" id="ARBA00022448"/>
    </source>
</evidence>
<dbReference type="SUPFAM" id="SSF81342">
    <property type="entry name" value="Transmembrane di-heme cytochromes"/>
    <property type="match status" value="1"/>
</dbReference>
<dbReference type="GO" id="GO:0046872">
    <property type="term" value="F:metal ion binding"/>
    <property type="evidence" value="ECO:0007669"/>
    <property type="project" value="UniProtKB-KW"/>
</dbReference>
<dbReference type="EMBL" id="AFRZ01000001">
    <property type="protein sequence ID" value="EHP28649.1"/>
    <property type="molecule type" value="Genomic_DNA"/>
</dbReference>
<comment type="similarity">
    <text evidence="3">Belongs to the formate dehydrogenase gamma subunit family.</text>
</comment>
<keyword evidence="10 13" id="KW-1133">Transmembrane helix</keyword>
<dbReference type="InterPro" id="IPR011577">
    <property type="entry name" value="Cyt_b561_bac/Ni-Hgenase"/>
</dbReference>
<keyword evidence="6" id="KW-0349">Heme</keyword>
<dbReference type="AlphaFoldDB" id="B6BLJ2"/>
<evidence type="ECO:0000256" key="10">
    <source>
        <dbReference type="ARBA" id="ARBA00022989"/>
    </source>
</evidence>
<feature type="transmembrane region" description="Helical" evidence="13">
    <location>
        <begin position="60"/>
        <end position="79"/>
    </location>
</feature>
<dbReference type="GO" id="GO:0008863">
    <property type="term" value="F:formate dehydrogenase (NAD+) activity"/>
    <property type="evidence" value="ECO:0007669"/>
    <property type="project" value="InterPro"/>
</dbReference>
<organism evidence="16 17">
    <name type="scientific">Sulfurimonas gotlandica (strain DSM 19862 / JCM 16533 / GD1)</name>
    <dbReference type="NCBI Taxonomy" id="929558"/>
    <lineage>
        <taxon>Bacteria</taxon>
        <taxon>Pseudomonadati</taxon>
        <taxon>Campylobacterota</taxon>
        <taxon>Epsilonproteobacteria</taxon>
        <taxon>Campylobacterales</taxon>
        <taxon>Sulfurimonadaceae</taxon>
        <taxon>Sulfurimonas</taxon>
    </lineage>
</organism>
<dbReference type="Pfam" id="PF01292">
    <property type="entry name" value="Ni_hydr_CYTB"/>
    <property type="match status" value="1"/>
</dbReference>
<feature type="domain" description="Cytochrome b561 bacterial/Ni-hydrogenase" evidence="15">
    <location>
        <begin position="93"/>
        <end position="274"/>
    </location>
</feature>
<dbReference type="NCBIfam" id="TIGR01583">
    <property type="entry name" value="formate-DH-gamm"/>
    <property type="match status" value="1"/>
</dbReference>
<feature type="chain" id="PRO_5002841085" evidence="14">
    <location>
        <begin position="20"/>
        <end position="298"/>
    </location>
</feature>
<evidence type="ECO:0000256" key="13">
    <source>
        <dbReference type="SAM" id="Phobius"/>
    </source>
</evidence>
<evidence type="ECO:0000256" key="1">
    <source>
        <dbReference type="ARBA" id="ARBA00001971"/>
    </source>
</evidence>
<dbReference type="InterPro" id="IPR016174">
    <property type="entry name" value="Di-haem_cyt_TM"/>
</dbReference>
<proteinExistence type="inferred from homology"/>
<feature type="transmembrane region" description="Helical" evidence="13">
    <location>
        <begin position="196"/>
        <end position="216"/>
    </location>
</feature>
<dbReference type="GO" id="GO:0005886">
    <property type="term" value="C:plasma membrane"/>
    <property type="evidence" value="ECO:0007669"/>
    <property type="project" value="UniProtKB-SubCell"/>
</dbReference>
<dbReference type="GO" id="GO:0015944">
    <property type="term" value="P:formate oxidation"/>
    <property type="evidence" value="ECO:0007669"/>
    <property type="project" value="TreeGrafter"/>
</dbReference>
<keyword evidence="8" id="KW-0479">Metal-binding</keyword>
<gene>
    <name evidence="16" type="primary">fdhC</name>
    <name evidence="16" type="ORF">SMGD1_0122</name>
</gene>
<keyword evidence="17" id="KW-1185">Reference proteome</keyword>
<dbReference type="HOGENOM" id="CLU_047957_1_0_7"/>
<dbReference type="STRING" id="929558.SMGD1_0122"/>
<evidence type="ECO:0000256" key="6">
    <source>
        <dbReference type="ARBA" id="ARBA00022617"/>
    </source>
</evidence>
<accession>H1FSA3</accession>
<dbReference type="GO" id="GO:0036397">
    <property type="term" value="F:formate dehydrogenase (quinone) activity"/>
    <property type="evidence" value="ECO:0007669"/>
    <property type="project" value="TreeGrafter"/>
</dbReference>
<evidence type="ECO:0000256" key="5">
    <source>
        <dbReference type="ARBA" id="ARBA00022475"/>
    </source>
</evidence>
<evidence type="ECO:0000259" key="15">
    <source>
        <dbReference type="Pfam" id="PF01292"/>
    </source>
</evidence>
<feature type="transmembrane region" description="Helical" evidence="13">
    <location>
        <begin position="244"/>
        <end position="264"/>
    </location>
</feature>
<evidence type="ECO:0000256" key="7">
    <source>
        <dbReference type="ARBA" id="ARBA00022692"/>
    </source>
</evidence>
<feature type="signal peptide" evidence="14">
    <location>
        <begin position="1"/>
        <end position="19"/>
    </location>
</feature>
<evidence type="ECO:0000256" key="9">
    <source>
        <dbReference type="ARBA" id="ARBA00022982"/>
    </source>
</evidence>
<dbReference type="InterPro" id="IPR006471">
    <property type="entry name" value="Formate_DH_gsu"/>
</dbReference>
<keyword evidence="4" id="KW-0813">Transport</keyword>
<dbReference type="eggNOG" id="COG2864">
    <property type="taxonomic scope" value="Bacteria"/>
</dbReference>
<name>B6BLJ2_SULGG</name>
<dbReference type="PANTHER" id="PTHR30074">
    <property type="entry name" value="FORMATE DEHYDROGENASE, NITRATE-INDUCIBLE, CYTOCHROME B556 FDN SUBUNIT"/>
    <property type="match status" value="1"/>
</dbReference>
<evidence type="ECO:0000256" key="2">
    <source>
        <dbReference type="ARBA" id="ARBA00004651"/>
    </source>
</evidence>
<evidence type="ECO:0000256" key="14">
    <source>
        <dbReference type="SAM" id="SignalP"/>
    </source>
</evidence>
<dbReference type="GO" id="GO:0009055">
    <property type="term" value="F:electron transfer activity"/>
    <property type="evidence" value="ECO:0007669"/>
    <property type="project" value="InterPro"/>
</dbReference>
<evidence type="ECO:0000256" key="11">
    <source>
        <dbReference type="ARBA" id="ARBA00023004"/>
    </source>
</evidence>
<dbReference type="GO" id="GO:0009326">
    <property type="term" value="C:formate dehydrogenase complex"/>
    <property type="evidence" value="ECO:0007669"/>
    <property type="project" value="InterPro"/>
</dbReference>
<evidence type="ECO:0000313" key="17">
    <source>
        <dbReference type="Proteomes" id="UP000006431"/>
    </source>
</evidence>
<dbReference type="PANTHER" id="PTHR30074:SF6">
    <property type="entry name" value="FORMATE DEHYDROGENASE GAMMA SUBUNIT"/>
    <property type="match status" value="1"/>
</dbReference>
<sequence>MKSKYIIIALIALSSLAFGASESVVWSDNLVDNILGYDKKGSLHLGQYFTILQSTYFKPLFLGVLFGVPAVFLLHYMVIGPMIFSHDRKKIYVFTLFHRIVHAIAGVSFILLIPTGLIMMFASTFGGGEFVRVCKEIHAISTLLFIVSIVPMFFMWLRWMFLHFDDIKWLMIVGGYLNKDKKPVPAGRFNAGQKTWYWLATLGGFIMIGTGAAMYFQDFRLDMLDTYQISQIDFLRASAIVHNALGLAVVALFFVHIYMAVFAIKGAIHSMIDGHKEEEEVEILHSSYYRELKEKGEV</sequence>
<feature type="transmembrane region" description="Helical" evidence="13">
    <location>
        <begin position="100"/>
        <end position="125"/>
    </location>
</feature>
<evidence type="ECO:0000313" key="16">
    <source>
        <dbReference type="EMBL" id="EHP28649.1"/>
    </source>
</evidence>
<keyword evidence="12 13" id="KW-0472">Membrane</keyword>
<evidence type="ECO:0000256" key="3">
    <source>
        <dbReference type="ARBA" id="ARBA00010747"/>
    </source>
</evidence>
<evidence type="ECO:0000256" key="12">
    <source>
        <dbReference type="ARBA" id="ARBA00023136"/>
    </source>
</evidence>
<dbReference type="InterPro" id="IPR051817">
    <property type="entry name" value="FDH_cytochrome_b556_subunit"/>
</dbReference>
<dbReference type="Gene3D" id="1.20.950.20">
    <property type="entry name" value="Transmembrane di-heme cytochromes, Chain C"/>
    <property type="match status" value="1"/>
</dbReference>
<keyword evidence="9" id="KW-0249">Electron transport</keyword>
<keyword evidence="14" id="KW-0732">Signal</keyword>
<dbReference type="Proteomes" id="UP000006431">
    <property type="component" value="Unassembled WGS sequence"/>
</dbReference>
<dbReference type="GO" id="GO:0022904">
    <property type="term" value="P:respiratory electron transport chain"/>
    <property type="evidence" value="ECO:0007669"/>
    <property type="project" value="InterPro"/>
</dbReference>
<reference evidence="16 17" key="1">
    <citation type="journal article" date="2012" name="Proc. Natl. Acad. Sci. U.S.A.">
        <title>Genome and physiology of a model Epsilonproteobacterium responsible for sulfide detoxification in marine oxygen depletion zones.</title>
        <authorList>
            <person name="Grote J."/>
            <person name="Schott T."/>
            <person name="Bruckner C.G."/>
            <person name="Glockner F.O."/>
            <person name="Jost G."/>
            <person name="Teeling H."/>
            <person name="Labrenz M."/>
            <person name="Jurgens K."/>
        </authorList>
    </citation>
    <scope>NUCLEOTIDE SEQUENCE [LARGE SCALE GENOMIC DNA]</scope>
    <source>
        <strain evidence="16 17">GD1</strain>
    </source>
</reference>